<dbReference type="Gramene" id="A02p25290.2_BraZ1">
    <property type="protein sequence ID" value="A02p25290.2_BraZ1.CDS.1"/>
    <property type="gene ID" value="A02g25290.2_BraZ1"/>
</dbReference>
<accession>A0A8D9M0T1</accession>
<organism evidence="1 2">
    <name type="scientific">Brassica campestris</name>
    <name type="common">Field mustard</name>
    <dbReference type="NCBI Taxonomy" id="3711"/>
    <lineage>
        <taxon>Eukaryota</taxon>
        <taxon>Viridiplantae</taxon>
        <taxon>Streptophyta</taxon>
        <taxon>Embryophyta</taxon>
        <taxon>Tracheophyta</taxon>
        <taxon>Spermatophyta</taxon>
        <taxon>Magnoliopsida</taxon>
        <taxon>eudicotyledons</taxon>
        <taxon>Gunneridae</taxon>
        <taxon>Pentapetalae</taxon>
        <taxon>rosids</taxon>
        <taxon>malvids</taxon>
        <taxon>Brassicales</taxon>
        <taxon>Brassicaceae</taxon>
        <taxon>Brassiceae</taxon>
        <taxon>Brassica</taxon>
    </lineage>
</organism>
<gene>
    <name evidence="1" type="ORF">BRAPAZ1V2_A02P25290.2</name>
</gene>
<dbReference type="EMBL" id="LS974618">
    <property type="protein sequence ID" value="CAG7893577.1"/>
    <property type="molecule type" value="Genomic_DNA"/>
</dbReference>
<proteinExistence type="predicted"/>
<protein>
    <submittedName>
        <fullName evidence="1">Uncharacterized protein</fullName>
    </submittedName>
</protein>
<evidence type="ECO:0000313" key="1">
    <source>
        <dbReference type="EMBL" id="CAG7893577.1"/>
    </source>
</evidence>
<reference evidence="1 2" key="1">
    <citation type="submission" date="2021-07" db="EMBL/GenBank/DDBJ databases">
        <authorList>
            <consortium name="Genoscope - CEA"/>
            <person name="William W."/>
        </authorList>
    </citation>
    <scope>NUCLEOTIDE SEQUENCE [LARGE SCALE GENOMIC DNA]</scope>
</reference>
<feature type="non-terminal residue" evidence="1">
    <location>
        <position position="42"/>
    </location>
</feature>
<dbReference type="Proteomes" id="UP000694005">
    <property type="component" value="Chromosome A02"/>
</dbReference>
<dbReference type="AlphaFoldDB" id="A0A8D9M0T1"/>
<name>A0A8D9M0T1_BRACM</name>
<evidence type="ECO:0000313" key="2">
    <source>
        <dbReference type="Proteomes" id="UP000694005"/>
    </source>
</evidence>
<sequence>MVERLRTGAEIETVILPTHCVIFLLALASNESTETSLFYLEI</sequence>